<comment type="caution">
    <text evidence="6">The sequence shown here is derived from an EMBL/GenBank/DDBJ whole genome shotgun (WGS) entry which is preliminary data.</text>
</comment>
<dbReference type="InterPro" id="IPR050707">
    <property type="entry name" value="HTH_MetabolicPath_Reg"/>
</dbReference>
<organism evidence="6 7">
    <name type="scientific">Mobilicoccus caccae</name>
    <dbReference type="NCBI Taxonomy" id="1859295"/>
    <lineage>
        <taxon>Bacteria</taxon>
        <taxon>Bacillati</taxon>
        <taxon>Actinomycetota</taxon>
        <taxon>Actinomycetes</taxon>
        <taxon>Micrococcales</taxon>
        <taxon>Dermatophilaceae</taxon>
        <taxon>Mobilicoccus</taxon>
    </lineage>
</organism>
<keyword evidence="2" id="KW-0238">DNA-binding</keyword>
<protein>
    <recommendedName>
        <fullName evidence="8">IclR family transcriptional regulator</fullName>
    </recommendedName>
</protein>
<evidence type="ECO:0000259" key="5">
    <source>
        <dbReference type="PROSITE" id="PS51078"/>
    </source>
</evidence>
<sequence length="230" mass="24794">MTDDKPTSRSQTLDRGLMILELIGRASTPLTVAQISRTLELHRSIVYRLVRTLEDRDFVVREGGDAYRLGLGLLALRQGVASDLGAILTPELRSLADELGYATFVVVQSGSEVVTLVVVEPTDPGPMFTLRVGQRHPVDRGAPGRAVLMHAPYRTGEDPRTTEARDRGWAQSHGEVLDGVSAIAVPLLGHRSPAGLATSWVGAADEQAVAAAMIRTGARIDDTLRRLQVS</sequence>
<dbReference type="InterPro" id="IPR036390">
    <property type="entry name" value="WH_DNA-bd_sf"/>
</dbReference>
<feature type="domain" description="IclR-ED" evidence="5">
    <location>
        <begin position="65"/>
        <end position="230"/>
    </location>
</feature>
<gene>
    <name evidence="6" type="ORF">GCM10025883_31640</name>
</gene>
<dbReference type="EMBL" id="BSUO01000001">
    <property type="protein sequence ID" value="GMA41119.1"/>
    <property type="molecule type" value="Genomic_DNA"/>
</dbReference>
<dbReference type="Proteomes" id="UP001157126">
    <property type="component" value="Unassembled WGS sequence"/>
</dbReference>
<dbReference type="PROSITE" id="PS51077">
    <property type="entry name" value="HTH_ICLR"/>
    <property type="match status" value="1"/>
</dbReference>
<proteinExistence type="predicted"/>
<name>A0ABQ6IUF8_9MICO</name>
<dbReference type="InterPro" id="IPR014757">
    <property type="entry name" value="Tscrpt_reg_IclR_C"/>
</dbReference>
<keyword evidence="3" id="KW-0804">Transcription</keyword>
<dbReference type="InterPro" id="IPR005471">
    <property type="entry name" value="Tscrpt_reg_IclR_N"/>
</dbReference>
<dbReference type="Gene3D" id="3.30.450.40">
    <property type="match status" value="2"/>
</dbReference>
<feature type="domain" description="HTH iclR-type" evidence="4">
    <location>
        <begin position="10"/>
        <end position="71"/>
    </location>
</feature>
<accession>A0ABQ6IUF8</accession>
<evidence type="ECO:0000256" key="2">
    <source>
        <dbReference type="ARBA" id="ARBA00023125"/>
    </source>
</evidence>
<keyword evidence="1" id="KW-0805">Transcription regulation</keyword>
<evidence type="ECO:0000256" key="1">
    <source>
        <dbReference type="ARBA" id="ARBA00023015"/>
    </source>
</evidence>
<dbReference type="SUPFAM" id="SSF55781">
    <property type="entry name" value="GAF domain-like"/>
    <property type="match status" value="1"/>
</dbReference>
<evidence type="ECO:0000313" key="6">
    <source>
        <dbReference type="EMBL" id="GMA41119.1"/>
    </source>
</evidence>
<dbReference type="PROSITE" id="PS51078">
    <property type="entry name" value="ICLR_ED"/>
    <property type="match status" value="1"/>
</dbReference>
<dbReference type="Gene3D" id="1.10.10.10">
    <property type="entry name" value="Winged helix-like DNA-binding domain superfamily/Winged helix DNA-binding domain"/>
    <property type="match status" value="1"/>
</dbReference>
<dbReference type="Pfam" id="PF09339">
    <property type="entry name" value="HTH_IclR"/>
    <property type="match status" value="1"/>
</dbReference>
<reference evidence="7" key="1">
    <citation type="journal article" date="2019" name="Int. J. Syst. Evol. Microbiol.">
        <title>The Global Catalogue of Microorganisms (GCM) 10K type strain sequencing project: providing services to taxonomists for standard genome sequencing and annotation.</title>
        <authorList>
            <consortium name="The Broad Institute Genomics Platform"/>
            <consortium name="The Broad Institute Genome Sequencing Center for Infectious Disease"/>
            <person name="Wu L."/>
            <person name="Ma J."/>
        </authorList>
    </citation>
    <scope>NUCLEOTIDE SEQUENCE [LARGE SCALE GENOMIC DNA]</scope>
    <source>
        <strain evidence="7">NBRC 113072</strain>
    </source>
</reference>
<evidence type="ECO:0000259" key="4">
    <source>
        <dbReference type="PROSITE" id="PS51077"/>
    </source>
</evidence>
<evidence type="ECO:0008006" key="8">
    <source>
        <dbReference type="Google" id="ProtNLM"/>
    </source>
</evidence>
<dbReference type="InterPro" id="IPR036388">
    <property type="entry name" value="WH-like_DNA-bd_sf"/>
</dbReference>
<dbReference type="PANTHER" id="PTHR30136:SF24">
    <property type="entry name" value="HTH-TYPE TRANSCRIPTIONAL REPRESSOR ALLR"/>
    <property type="match status" value="1"/>
</dbReference>
<evidence type="ECO:0000256" key="3">
    <source>
        <dbReference type="ARBA" id="ARBA00023163"/>
    </source>
</evidence>
<dbReference type="InterPro" id="IPR029016">
    <property type="entry name" value="GAF-like_dom_sf"/>
</dbReference>
<dbReference type="PANTHER" id="PTHR30136">
    <property type="entry name" value="HELIX-TURN-HELIX TRANSCRIPTIONAL REGULATOR, ICLR FAMILY"/>
    <property type="match status" value="1"/>
</dbReference>
<evidence type="ECO:0000313" key="7">
    <source>
        <dbReference type="Proteomes" id="UP001157126"/>
    </source>
</evidence>
<dbReference type="SUPFAM" id="SSF46785">
    <property type="entry name" value="Winged helix' DNA-binding domain"/>
    <property type="match status" value="1"/>
</dbReference>
<dbReference type="RefSeq" id="WP_284304706.1">
    <property type="nucleotide sequence ID" value="NZ_BSUO01000001.1"/>
</dbReference>
<keyword evidence="7" id="KW-1185">Reference proteome</keyword>
<dbReference type="SMART" id="SM00346">
    <property type="entry name" value="HTH_ICLR"/>
    <property type="match status" value="1"/>
</dbReference>